<dbReference type="EMBL" id="AP014569">
    <property type="protein sequence ID" value="BAO83808.1"/>
    <property type="molecule type" value="Genomic_DNA"/>
</dbReference>
<dbReference type="HOGENOM" id="CLU_2988867_0_0_4"/>
<accession>A0A060NW99</accession>
<sequence>MNDRTVASGRWRWRPSLRLSLQLVLLATVVLPAVVVSKGIRRSSAMRSISKRMASEA</sequence>
<dbReference type="AlphaFoldDB" id="A0A060NW99"/>
<dbReference type="KEGG" id="cbab:SMCB_1580"/>
<name>A0A060NW99_9BURK</name>
<evidence type="ECO:0000313" key="1">
    <source>
        <dbReference type="EMBL" id="BAO83808.1"/>
    </source>
</evidence>
<dbReference type="Proteomes" id="UP000066014">
    <property type="component" value="Chromosome"/>
</dbReference>
<dbReference type="STRING" id="1458426.SMCB_1580"/>
<protein>
    <submittedName>
        <fullName evidence="1">Cation transport ATPase</fullName>
    </submittedName>
</protein>
<proteinExistence type="predicted"/>
<reference evidence="1 2" key="1">
    <citation type="journal article" date="2014" name="Nat. Commun.">
        <title>Physiological and genomic features of highly alkaliphilic hydrogen-utilizing Betaproteobacteria from a continental serpentinizing site.</title>
        <authorList>
            <person name="Suzuki S."/>
            <person name="Kuenen J.G."/>
            <person name="Schipper K."/>
            <person name="van der Velde S."/>
            <person name="Ishii S."/>
            <person name="Wu A."/>
            <person name="Sorokin D.Y."/>
            <person name="Tenney A."/>
            <person name="Meng X.Y."/>
            <person name="Morrill P.L."/>
            <person name="Kamagata Y."/>
            <person name="Muyzer G."/>
            <person name="Nealson K.H."/>
        </authorList>
    </citation>
    <scope>NUCLEOTIDE SEQUENCE [LARGE SCALE GENOMIC DNA]</scope>
    <source>
        <strain evidence="1 2">B1</strain>
    </source>
</reference>
<evidence type="ECO:0000313" key="2">
    <source>
        <dbReference type="Proteomes" id="UP000066014"/>
    </source>
</evidence>
<gene>
    <name evidence="1" type="ORF">SMCB_1580</name>
</gene>
<organism evidence="1 2">
    <name type="scientific">Serpentinimonas maccroryi</name>
    <dbReference type="NCBI Taxonomy" id="1458426"/>
    <lineage>
        <taxon>Bacteria</taxon>
        <taxon>Pseudomonadati</taxon>
        <taxon>Pseudomonadota</taxon>
        <taxon>Betaproteobacteria</taxon>
        <taxon>Burkholderiales</taxon>
        <taxon>Comamonadaceae</taxon>
        <taxon>Serpentinimonas</taxon>
    </lineage>
</organism>
<dbReference type="RefSeq" id="WP_171820292.1">
    <property type="nucleotide sequence ID" value="NZ_JAAKER010000009.1"/>
</dbReference>
<keyword evidence="2" id="KW-1185">Reference proteome</keyword>